<protein>
    <recommendedName>
        <fullName evidence="3">Secreted protein</fullName>
    </recommendedName>
</protein>
<evidence type="ECO:0008006" key="3">
    <source>
        <dbReference type="Google" id="ProtNLM"/>
    </source>
</evidence>
<dbReference type="AlphaFoldDB" id="C6TNJ6"/>
<keyword evidence="1" id="KW-0732">Signal</keyword>
<evidence type="ECO:0000256" key="1">
    <source>
        <dbReference type="SAM" id="SignalP"/>
    </source>
</evidence>
<name>C6TNJ6_SOYBN</name>
<feature type="chain" id="PRO_5002971685" description="Secreted protein" evidence="1">
    <location>
        <begin position="22"/>
        <end position="130"/>
    </location>
</feature>
<proteinExistence type="evidence at transcript level"/>
<feature type="signal peptide" evidence="1">
    <location>
        <begin position="1"/>
        <end position="21"/>
    </location>
</feature>
<evidence type="ECO:0000313" key="2">
    <source>
        <dbReference type="EMBL" id="ACU24488.1"/>
    </source>
</evidence>
<sequence>MLCKSHLCFTWLSCAITGKHSCTIWSTTSYVLHLEHSGSKCISNRNKKHSMMCQLSDCRPSSSFLASSLSSGANKEPSGFPCKLLLLPQVPRGVKESLHLRRHRPVPRRKPKQYPIGGRQLRRRNLWYVE</sequence>
<dbReference type="EMBL" id="BT099320">
    <property type="protein sequence ID" value="ACU24488.1"/>
    <property type="molecule type" value="mRNA"/>
</dbReference>
<reference evidence="2" key="1">
    <citation type="submission" date="2009-08" db="EMBL/GenBank/DDBJ databases">
        <authorList>
            <person name="Cheung F."/>
            <person name="Xiao Y."/>
            <person name="Chan A."/>
            <person name="Moskal W."/>
            <person name="Town C.D."/>
        </authorList>
    </citation>
    <scope>NUCLEOTIDE SEQUENCE</scope>
</reference>
<organism evidence="2">
    <name type="scientific">Glycine max</name>
    <name type="common">Soybean</name>
    <name type="synonym">Glycine hispida</name>
    <dbReference type="NCBI Taxonomy" id="3847"/>
    <lineage>
        <taxon>Eukaryota</taxon>
        <taxon>Viridiplantae</taxon>
        <taxon>Streptophyta</taxon>
        <taxon>Embryophyta</taxon>
        <taxon>Tracheophyta</taxon>
        <taxon>Spermatophyta</taxon>
        <taxon>Magnoliopsida</taxon>
        <taxon>eudicotyledons</taxon>
        <taxon>Gunneridae</taxon>
        <taxon>Pentapetalae</taxon>
        <taxon>rosids</taxon>
        <taxon>fabids</taxon>
        <taxon>Fabales</taxon>
        <taxon>Fabaceae</taxon>
        <taxon>Papilionoideae</taxon>
        <taxon>50 kb inversion clade</taxon>
        <taxon>NPAAA clade</taxon>
        <taxon>indigoferoid/millettioid clade</taxon>
        <taxon>Phaseoleae</taxon>
        <taxon>Glycine</taxon>
        <taxon>Glycine subgen. Soja</taxon>
    </lineage>
</organism>
<accession>C6TNJ6</accession>